<feature type="compositionally biased region" description="Low complexity" evidence="1">
    <location>
        <begin position="348"/>
        <end position="358"/>
    </location>
</feature>
<name>A0A4U0XCP1_9PEZI</name>
<protein>
    <submittedName>
        <fullName evidence="2">Uncharacterized protein</fullName>
    </submittedName>
</protein>
<organism evidence="2 3">
    <name type="scientific">Friedmanniomyces simplex</name>
    <dbReference type="NCBI Taxonomy" id="329884"/>
    <lineage>
        <taxon>Eukaryota</taxon>
        <taxon>Fungi</taxon>
        <taxon>Dikarya</taxon>
        <taxon>Ascomycota</taxon>
        <taxon>Pezizomycotina</taxon>
        <taxon>Dothideomycetes</taxon>
        <taxon>Dothideomycetidae</taxon>
        <taxon>Mycosphaerellales</taxon>
        <taxon>Teratosphaeriaceae</taxon>
        <taxon>Friedmanniomyces</taxon>
    </lineage>
</organism>
<evidence type="ECO:0000256" key="1">
    <source>
        <dbReference type="SAM" id="MobiDB-lite"/>
    </source>
</evidence>
<dbReference type="EMBL" id="NAJQ01000314">
    <property type="protein sequence ID" value="TKA72325.1"/>
    <property type="molecule type" value="Genomic_DNA"/>
</dbReference>
<feature type="compositionally biased region" description="Polar residues" evidence="1">
    <location>
        <begin position="1"/>
        <end position="18"/>
    </location>
</feature>
<reference evidence="2 3" key="1">
    <citation type="submission" date="2017-03" db="EMBL/GenBank/DDBJ databases">
        <title>Genomes of endolithic fungi from Antarctica.</title>
        <authorList>
            <person name="Coleine C."/>
            <person name="Masonjones S."/>
            <person name="Stajich J.E."/>
        </authorList>
    </citation>
    <scope>NUCLEOTIDE SEQUENCE [LARGE SCALE GENOMIC DNA]</scope>
    <source>
        <strain evidence="2 3">CCFEE 5184</strain>
    </source>
</reference>
<dbReference type="Proteomes" id="UP000309340">
    <property type="component" value="Unassembled WGS sequence"/>
</dbReference>
<evidence type="ECO:0000313" key="2">
    <source>
        <dbReference type="EMBL" id="TKA72325.1"/>
    </source>
</evidence>
<proteinExistence type="predicted"/>
<dbReference type="AlphaFoldDB" id="A0A4U0XCP1"/>
<dbReference type="STRING" id="329884.A0A4U0XCP1"/>
<evidence type="ECO:0000313" key="3">
    <source>
        <dbReference type="Proteomes" id="UP000309340"/>
    </source>
</evidence>
<sequence length="510" mass="54398">MSGRSVSGRQSRFASAQDNAPMPSRLAERMRSPDLPSFGRRRPSYGAPPAPRHGQLLGKAQESQDESPADSSDPKHSLPDSASVESTADTVWDELDDLKSRIKKLELTGKLPVTSGAAVSGDSSDRPRTATTAPTTIESSPKHERKPEAEVKPASAEGAVGGPNAANIHPLLHAALSKAKPLLSSSLYRSLEATAADALQLAAMTGSAGPQGTTFSAASIINGVTVSDRHVRRKADTMCRNLTDLTLALCEGKHEASSVTASPATLEPLRKTPSIRYSRSNIGRGDSPGRVGERPMSRLEARRTSILGVPFAESVGGTSRRGSAEDVSASEHETTPSHGQPQLRRVSRASSRLLTTRVSRYDDASGDEDPTIRPPSRAMTDIGSLRSKATAQRERKSPGQQEQSPSLRSNGPASAHRANAGAFESNREQSRVMSLNSDAGRRRWTKESTPPVMEEEMGEGGEYQPSSQPRRRIMSLGQFGTRRTAGAGAGVAEAPSRATSFSQRRQMVVE</sequence>
<dbReference type="OrthoDB" id="5369729at2759"/>
<feature type="compositionally biased region" description="Basic and acidic residues" evidence="1">
    <location>
        <begin position="140"/>
        <end position="151"/>
    </location>
</feature>
<feature type="region of interest" description="Disordered" evidence="1">
    <location>
        <begin position="272"/>
        <end position="295"/>
    </location>
</feature>
<feature type="region of interest" description="Disordered" evidence="1">
    <location>
        <begin position="114"/>
        <end position="162"/>
    </location>
</feature>
<comment type="caution">
    <text evidence="2">The sequence shown here is derived from an EMBL/GenBank/DDBJ whole genome shotgun (WGS) entry which is preliminary data.</text>
</comment>
<gene>
    <name evidence="2" type="ORF">B0A55_06752</name>
</gene>
<feature type="region of interest" description="Disordered" evidence="1">
    <location>
        <begin position="310"/>
        <end position="471"/>
    </location>
</feature>
<feature type="compositionally biased region" description="Polar residues" evidence="1">
    <location>
        <begin position="497"/>
        <end position="510"/>
    </location>
</feature>
<keyword evidence="3" id="KW-1185">Reference proteome</keyword>
<feature type="region of interest" description="Disordered" evidence="1">
    <location>
        <begin position="484"/>
        <end position="510"/>
    </location>
</feature>
<feature type="compositionally biased region" description="Polar residues" evidence="1">
    <location>
        <begin position="398"/>
        <end position="412"/>
    </location>
</feature>
<feature type="region of interest" description="Disordered" evidence="1">
    <location>
        <begin position="1"/>
        <end position="89"/>
    </location>
</feature>
<accession>A0A4U0XCP1</accession>